<protein>
    <submittedName>
        <fullName evidence="2">Uncharacterized protein</fullName>
    </submittedName>
</protein>
<dbReference type="Proteomes" id="UP000029870">
    <property type="component" value="Unassembled WGS sequence"/>
</dbReference>
<dbReference type="GeneID" id="60656616"/>
<dbReference type="RefSeq" id="WP_004086851.1">
    <property type="nucleotide sequence ID" value="NZ_CAOUIW010000020.1"/>
</dbReference>
<gene>
    <name evidence="2" type="ORF">LS77_000405</name>
</gene>
<dbReference type="EMBL" id="JRPH02000001">
    <property type="protein sequence ID" value="TLE06547.1"/>
    <property type="molecule type" value="Genomic_DNA"/>
</dbReference>
<reference evidence="2 3" key="1">
    <citation type="journal article" date="2014" name="Genome Announc.">
        <title>Draft genome sequences of eight enterohepatic helicobacter species isolated from both laboratory and wild rodents.</title>
        <authorList>
            <person name="Sheh A."/>
            <person name="Shen Z."/>
            <person name="Fox J.G."/>
        </authorList>
    </citation>
    <scope>NUCLEOTIDE SEQUENCE [LARGE SCALE GENOMIC DNA]</scope>
    <source>
        <strain evidence="2 3">Missouri</strain>
    </source>
</reference>
<accession>A0A6D2CJY9</accession>
<evidence type="ECO:0000256" key="1">
    <source>
        <dbReference type="SAM" id="Phobius"/>
    </source>
</evidence>
<evidence type="ECO:0000313" key="3">
    <source>
        <dbReference type="Proteomes" id="UP000029870"/>
    </source>
</evidence>
<keyword evidence="1" id="KW-1133">Transmembrane helix</keyword>
<dbReference type="AlphaFoldDB" id="A0A6D2CJY9"/>
<evidence type="ECO:0000313" key="2">
    <source>
        <dbReference type="EMBL" id="TLE06547.1"/>
    </source>
</evidence>
<sequence>MTKTIAIEELQRFDNPRFNEDNARGLIDEMSSGLKLPESMKAEFDRKMVTLFQQTKIIAGKLINIGRIVFAKIYQFIQDNPNLTLGTIIGAVFGSFLGMMPLIGAILSLISTFLGGAIGGYIDYVNKGGRELDSTLQQVIAGATHATKEFFKLLVEIFNVLRNDF</sequence>
<organism evidence="2 3">
    <name type="scientific">Helicobacter bilis</name>
    <dbReference type="NCBI Taxonomy" id="37372"/>
    <lineage>
        <taxon>Bacteria</taxon>
        <taxon>Pseudomonadati</taxon>
        <taxon>Campylobacterota</taxon>
        <taxon>Epsilonproteobacteria</taxon>
        <taxon>Campylobacterales</taxon>
        <taxon>Helicobacteraceae</taxon>
        <taxon>Helicobacter</taxon>
    </lineage>
</organism>
<proteinExistence type="predicted"/>
<comment type="caution">
    <text evidence="2">The sequence shown here is derived from an EMBL/GenBank/DDBJ whole genome shotgun (WGS) entry which is preliminary data.</text>
</comment>
<keyword evidence="1" id="KW-0472">Membrane</keyword>
<name>A0A6D2CJY9_9HELI</name>
<keyword evidence="1" id="KW-0812">Transmembrane</keyword>
<feature type="transmembrane region" description="Helical" evidence="1">
    <location>
        <begin position="102"/>
        <end position="122"/>
    </location>
</feature>